<evidence type="ECO:0000256" key="1">
    <source>
        <dbReference type="SAM" id="MobiDB-lite"/>
    </source>
</evidence>
<gene>
    <name evidence="2" type="ORF">EVOR1521_LOCUS12867</name>
</gene>
<dbReference type="EMBL" id="CAUJNA010001390">
    <property type="protein sequence ID" value="CAJ1386616.1"/>
    <property type="molecule type" value="Genomic_DNA"/>
</dbReference>
<proteinExistence type="predicted"/>
<dbReference type="Proteomes" id="UP001178507">
    <property type="component" value="Unassembled WGS sequence"/>
</dbReference>
<feature type="non-terminal residue" evidence="2">
    <location>
        <position position="136"/>
    </location>
</feature>
<sequence>ARAPPTPEATAAETCARGRAPAQVDFTLHLRPEAASQDGYRVAEERSICVAAPGDTTVLSAVRRRGQGENTTAGRAAGKRSTTWGCPVDGSFDILSLQGRDYKRGFRDATALTGDRAVRVGGWATAPISLHPRCLL</sequence>
<comment type="caution">
    <text evidence="2">The sequence shown here is derived from an EMBL/GenBank/DDBJ whole genome shotgun (WGS) entry which is preliminary data.</text>
</comment>
<keyword evidence="3" id="KW-1185">Reference proteome</keyword>
<feature type="non-terminal residue" evidence="2">
    <location>
        <position position="1"/>
    </location>
</feature>
<dbReference type="AlphaFoldDB" id="A0AA36IFD8"/>
<name>A0AA36IFD8_9DINO</name>
<accession>A0AA36IFD8</accession>
<protein>
    <submittedName>
        <fullName evidence="2">Uncharacterized protein</fullName>
    </submittedName>
</protein>
<organism evidence="2 3">
    <name type="scientific">Effrenium voratum</name>
    <dbReference type="NCBI Taxonomy" id="2562239"/>
    <lineage>
        <taxon>Eukaryota</taxon>
        <taxon>Sar</taxon>
        <taxon>Alveolata</taxon>
        <taxon>Dinophyceae</taxon>
        <taxon>Suessiales</taxon>
        <taxon>Symbiodiniaceae</taxon>
        <taxon>Effrenium</taxon>
    </lineage>
</organism>
<evidence type="ECO:0000313" key="2">
    <source>
        <dbReference type="EMBL" id="CAJ1386616.1"/>
    </source>
</evidence>
<feature type="region of interest" description="Disordered" evidence="1">
    <location>
        <begin position="61"/>
        <end position="80"/>
    </location>
</feature>
<evidence type="ECO:0000313" key="3">
    <source>
        <dbReference type="Proteomes" id="UP001178507"/>
    </source>
</evidence>
<reference evidence="2" key="1">
    <citation type="submission" date="2023-08" db="EMBL/GenBank/DDBJ databases">
        <authorList>
            <person name="Chen Y."/>
            <person name="Shah S."/>
            <person name="Dougan E. K."/>
            <person name="Thang M."/>
            <person name="Chan C."/>
        </authorList>
    </citation>
    <scope>NUCLEOTIDE SEQUENCE</scope>
</reference>